<evidence type="ECO:0000313" key="2">
    <source>
        <dbReference type="EMBL" id="PZX41256.1"/>
    </source>
</evidence>
<dbReference type="STRING" id="121821.GCA_001870675_00034"/>
<proteinExistence type="predicted"/>
<feature type="transmembrane region" description="Helical" evidence="1">
    <location>
        <begin position="238"/>
        <end position="258"/>
    </location>
</feature>
<feature type="transmembrane region" description="Helical" evidence="1">
    <location>
        <begin position="180"/>
        <end position="202"/>
    </location>
</feature>
<dbReference type="Proteomes" id="UP000249364">
    <property type="component" value="Unassembled WGS sequence"/>
</dbReference>
<reference evidence="2 3" key="1">
    <citation type="submission" date="2018-06" db="EMBL/GenBank/DDBJ databases">
        <title>Genomic Encyclopedia of Archaeal and Bacterial Type Strains, Phase II (KMG-II): from individual species to whole genera.</title>
        <authorList>
            <person name="Goeker M."/>
        </authorList>
    </citation>
    <scope>NUCLEOTIDE SEQUENCE [LARGE SCALE GENOMIC DNA]</scope>
    <source>
        <strain evidence="2 3">DSM 13087</strain>
    </source>
</reference>
<evidence type="ECO:0000313" key="3">
    <source>
        <dbReference type="Proteomes" id="UP000249364"/>
    </source>
</evidence>
<comment type="caution">
    <text evidence="2">The sequence shown here is derived from an EMBL/GenBank/DDBJ whole genome shotgun (WGS) entry which is preliminary data.</text>
</comment>
<name>A0A2W7Q0S7_9RHOB</name>
<feature type="transmembrane region" description="Helical" evidence="1">
    <location>
        <begin position="43"/>
        <end position="63"/>
    </location>
</feature>
<feature type="transmembrane region" description="Helical" evidence="1">
    <location>
        <begin position="270"/>
        <end position="294"/>
    </location>
</feature>
<evidence type="ECO:0000256" key="1">
    <source>
        <dbReference type="SAM" id="Phobius"/>
    </source>
</evidence>
<feature type="transmembrane region" description="Helical" evidence="1">
    <location>
        <begin position="75"/>
        <end position="97"/>
    </location>
</feature>
<sequence length="321" mass="35109">MGNIVSKQRQSLPQWLRRGQTIESGTTSNMAQRRGSRISMLQVAQLLLRGFLVAFVFLCPALLLPEISQDVAQGVTFLAILAAIVVMTEYSAAYPGLIEFRDAKPYNRARFLLLVVVVLSVTALQREIALYSGAAGIFTSLAIVLGNILSFSFSPVALLVASLPQGLSVEHLAIVKVSAALAYTLSLVGLGVFLIGLMLGYWPRRAEIFNVWVNLPNFDPTKGVDIVQRLERDAQINVVLGIIMPFSLPALLHLSTFLVQPVTLETPLALVWGVSLWAFIPVTLVMRGVAMYRVAQLIRAQRRRVAEAQDAVPLPPQSAYS</sequence>
<dbReference type="EMBL" id="QKZQ01000011">
    <property type="protein sequence ID" value="PZX41256.1"/>
    <property type="molecule type" value="Genomic_DNA"/>
</dbReference>
<gene>
    <name evidence="2" type="ORF">LY56_02459</name>
</gene>
<organism evidence="2 3">
    <name type="scientific">Roseinatronobacter thiooxidans</name>
    <dbReference type="NCBI Taxonomy" id="121821"/>
    <lineage>
        <taxon>Bacteria</taxon>
        <taxon>Pseudomonadati</taxon>
        <taxon>Pseudomonadota</taxon>
        <taxon>Alphaproteobacteria</taxon>
        <taxon>Rhodobacterales</taxon>
        <taxon>Paracoccaceae</taxon>
        <taxon>Roseinatronobacter</taxon>
    </lineage>
</organism>
<keyword evidence="1" id="KW-0812">Transmembrane</keyword>
<keyword evidence="1" id="KW-0472">Membrane</keyword>
<feature type="transmembrane region" description="Helical" evidence="1">
    <location>
        <begin position="131"/>
        <end position="149"/>
    </location>
</feature>
<keyword evidence="1" id="KW-1133">Transmembrane helix</keyword>
<keyword evidence="3" id="KW-1185">Reference proteome</keyword>
<accession>A0A2W7Q0S7</accession>
<protein>
    <submittedName>
        <fullName evidence="2">Uncharacterized protein</fullName>
    </submittedName>
</protein>
<dbReference type="AlphaFoldDB" id="A0A2W7Q0S7"/>